<reference evidence="2" key="3">
    <citation type="submission" date="2025-09" db="UniProtKB">
        <authorList>
            <consortium name="Ensembl"/>
        </authorList>
    </citation>
    <scope>IDENTIFICATION</scope>
</reference>
<sequence>MNLFICTLAFLITFCCFWNVDGRPYDAIIHVENGGPWGYWGKREYCSLGHATGFALKVEPYQGGKEGQDDTSLNGIRLLCKDDSFISSMVGKWGAWSEIHQCKPPNKLVSFSLRVEMPQGFGDDTAVNNIRFLCSDTSVLEGNSHEWGHFGPWSPACPGSTFICGIQTKVEISQESEDDTSLNDVKFFCCKN</sequence>
<dbReference type="AlphaFoldDB" id="A0A803SSD7"/>
<dbReference type="PANTHER" id="PTHR18841">
    <property type="entry name" value="VITELLINE MEMBRANE OUTER LAYER PROTEIN I-RELATED"/>
    <property type="match status" value="1"/>
</dbReference>
<proteinExistence type="predicted"/>
<reference evidence="2 3" key="1">
    <citation type="submission" date="2009-12" db="EMBL/GenBank/DDBJ databases">
        <title>The Genome Sequence of Anolis carolinensis (Green Anole Lizard).</title>
        <authorList>
            <consortium name="The Genome Sequencing Platform"/>
            <person name="Di Palma F."/>
            <person name="Alfoldi J."/>
            <person name="Heiman D."/>
            <person name="Young S."/>
            <person name="Grabherr M."/>
            <person name="Johnson J."/>
            <person name="Lander E.S."/>
            <person name="Lindblad-Toh K."/>
        </authorList>
    </citation>
    <scope>NUCLEOTIDE SEQUENCE [LARGE SCALE GENOMIC DNA]</scope>
    <source>
        <strain evidence="2 3">JBL SC #1</strain>
    </source>
</reference>
<name>A0A803SSD7_ANOCA</name>
<evidence type="ECO:0008006" key="4">
    <source>
        <dbReference type="Google" id="ProtNLM"/>
    </source>
</evidence>
<keyword evidence="3" id="KW-1185">Reference proteome</keyword>
<dbReference type="Pfam" id="PF03762">
    <property type="entry name" value="VOMI"/>
    <property type="match status" value="1"/>
</dbReference>
<dbReference type="Gene3D" id="2.100.10.20">
    <property type="entry name" value="Vitelline membrane outer layer protein I (VOMI)"/>
    <property type="match status" value="1"/>
</dbReference>
<accession>A0A803SSD7</accession>
<dbReference type="InParanoid" id="A0A803SSD7"/>
<dbReference type="InterPro" id="IPR036706">
    <property type="entry name" value="VOMI_sf"/>
</dbReference>
<dbReference type="PANTHER" id="PTHR18841:SF2">
    <property type="entry name" value="VITELLINE MEMBRANE OUTER LAYER PROTEIN 1 HOMOLOG"/>
    <property type="match status" value="1"/>
</dbReference>
<protein>
    <recommendedName>
        <fullName evidence="4">Vitelline membrane outer layer 1 homolog</fullName>
    </recommendedName>
</protein>
<evidence type="ECO:0000313" key="3">
    <source>
        <dbReference type="Proteomes" id="UP000001646"/>
    </source>
</evidence>
<dbReference type="Proteomes" id="UP000001646">
    <property type="component" value="Chromosome 3"/>
</dbReference>
<dbReference type="InterPro" id="IPR005515">
    <property type="entry name" value="VOMI"/>
</dbReference>
<evidence type="ECO:0000256" key="1">
    <source>
        <dbReference type="SAM" id="SignalP"/>
    </source>
</evidence>
<dbReference type="SUPFAM" id="SSF51092">
    <property type="entry name" value="Vitelline membrane outer protein-I (VMO-I)"/>
    <property type="match status" value="1"/>
</dbReference>
<feature type="chain" id="PRO_5032964593" description="Vitelline membrane outer layer 1 homolog" evidence="1">
    <location>
        <begin position="23"/>
        <end position="192"/>
    </location>
</feature>
<reference evidence="2" key="2">
    <citation type="submission" date="2025-08" db="UniProtKB">
        <authorList>
            <consortium name="Ensembl"/>
        </authorList>
    </citation>
    <scope>IDENTIFICATION</scope>
</reference>
<organism evidence="2 3">
    <name type="scientific">Anolis carolinensis</name>
    <name type="common">Green anole</name>
    <name type="synonym">American chameleon</name>
    <dbReference type="NCBI Taxonomy" id="28377"/>
    <lineage>
        <taxon>Eukaryota</taxon>
        <taxon>Metazoa</taxon>
        <taxon>Chordata</taxon>
        <taxon>Craniata</taxon>
        <taxon>Vertebrata</taxon>
        <taxon>Euteleostomi</taxon>
        <taxon>Lepidosauria</taxon>
        <taxon>Squamata</taxon>
        <taxon>Bifurcata</taxon>
        <taxon>Unidentata</taxon>
        <taxon>Episquamata</taxon>
        <taxon>Toxicofera</taxon>
        <taxon>Iguania</taxon>
        <taxon>Dactyloidae</taxon>
        <taxon>Anolis</taxon>
    </lineage>
</organism>
<dbReference type="GeneTree" id="ENSGT00390000009313"/>
<keyword evidence="1" id="KW-0732">Signal</keyword>
<dbReference type="Ensembl" id="ENSACAT00000047026.1">
    <property type="protein sequence ID" value="ENSACAP00000025877.1"/>
    <property type="gene ID" value="ENSACAG00000036271.1"/>
</dbReference>
<dbReference type="GO" id="GO:0005615">
    <property type="term" value="C:extracellular space"/>
    <property type="evidence" value="ECO:0000318"/>
    <property type="project" value="GO_Central"/>
</dbReference>
<feature type="signal peptide" evidence="1">
    <location>
        <begin position="1"/>
        <end position="22"/>
    </location>
</feature>
<evidence type="ECO:0000313" key="2">
    <source>
        <dbReference type="Ensembl" id="ENSACAP00000025877.1"/>
    </source>
</evidence>